<reference evidence="6 7" key="1">
    <citation type="submission" date="2007-03" db="EMBL/GenBank/DDBJ databases">
        <title>Complete sequence of Shewanella loihica PV-4.</title>
        <authorList>
            <consortium name="US DOE Joint Genome Institute"/>
            <person name="Copeland A."/>
            <person name="Lucas S."/>
            <person name="Lapidus A."/>
            <person name="Barry K."/>
            <person name="Detter J.C."/>
            <person name="Glavina del Rio T."/>
            <person name="Hammon N."/>
            <person name="Israni S."/>
            <person name="Dalin E."/>
            <person name="Tice H."/>
            <person name="Pitluck S."/>
            <person name="Chain P."/>
            <person name="Malfatti S."/>
            <person name="Shin M."/>
            <person name="Vergez L."/>
            <person name="Schmutz J."/>
            <person name="Larimer F."/>
            <person name="Land M."/>
            <person name="Hauser L."/>
            <person name="Kyrpides N."/>
            <person name="Mikhailova N."/>
            <person name="Romine M.F."/>
            <person name="Serres G."/>
            <person name="Fredrickson J."/>
            <person name="Tiedje J."/>
            <person name="Richardson P."/>
        </authorList>
    </citation>
    <scope>NUCLEOTIDE SEQUENCE [LARGE SCALE GENOMIC DNA]</scope>
    <source>
        <strain evidence="7">ATCC BAA-1088 / PV-4</strain>
    </source>
</reference>
<dbReference type="EMBL" id="CP000606">
    <property type="protein sequence ID" value="ABO22860.1"/>
    <property type="molecule type" value="Genomic_DNA"/>
</dbReference>
<feature type="compositionally biased region" description="Polar residues" evidence="3">
    <location>
        <begin position="209"/>
        <end position="225"/>
    </location>
</feature>
<organism evidence="6 7">
    <name type="scientific">Shewanella loihica (strain ATCC BAA-1088 / PV-4)</name>
    <dbReference type="NCBI Taxonomy" id="323850"/>
    <lineage>
        <taxon>Bacteria</taxon>
        <taxon>Pseudomonadati</taxon>
        <taxon>Pseudomonadota</taxon>
        <taxon>Gammaproteobacteria</taxon>
        <taxon>Alteromonadales</taxon>
        <taxon>Shewanellaceae</taxon>
        <taxon>Shewanella</taxon>
    </lineage>
</organism>
<dbReference type="STRING" id="323850.Shew_0989"/>
<keyword evidence="7" id="KW-1185">Reference proteome</keyword>
<sequence>MATMLFNNQGLSRAELWNMSELSNPRKNSRVARETIVALPHELNLDSYKSILTRYANAIVERYGVAVDVAIHAPGRDGDHRNFHAHVYCTTQVIEDGKLGRKAEIEWSDANLKKAGIPKGKAQLLAVKQLWEKCVNQEFYRLGMDERIDHKFEIKGDKIPQVHVGPHGTKLARHGKGHESDEWQINQAIIAYNNVVSLQQKRTEKMQNQLQTEIQSNTSTPQKTATAYGGLAASQEAAEEALKQVKQRTQEQQKNESEQIEAERWKPAQIDPNKGSVINMFQQDSQGVYRWTKGRNEGAEAFRDTGKAIHSQTTNSWALAAELELAKAKVDAGDWKEIRTFGSEEYRRAVWIQGQTMGIQVEGYKPTKEELARYGQAPAQGLAGDQKSAAEATQNRFQTDQKFQNKFEKNSGTASTPDNSNSSPSRSPKM</sequence>
<evidence type="ECO:0000313" key="7">
    <source>
        <dbReference type="Proteomes" id="UP000001558"/>
    </source>
</evidence>
<dbReference type="Proteomes" id="UP000001558">
    <property type="component" value="Chromosome"/>
</dbReference>
<dbReference type="Gene3D" id="3.30.930.30">
    <property type="match status" value="1"/>
</dbReference>
<evidence type="ECO:0000313" key="6">
    <source>
        <dbReference type="EMBL" id="ABO22860.1"/>
    </source>
</evidence>
<gene>
    <name evidence="6" type="ordered locus">Shew_0989</name>
</gene>
<evidence type="ECO:0000256" key="1">
    <source>
        <dbReference type="ARBA" id="ARBA00010873"/>
    </source>
</evidence>
<feature type="region of interest" description="Disordered" evidence="3">
    <location>
        <begin position="244"/>
        <end position="274"/>
    </location>
</feature>
<evidence type="ECO:0000256" key="3">
    <source>
        <dbReference type="SAM" id="MobiDB-lite"/>
    </source>
</evidence>
<feature type="compositionally biased region" description="Polar residues" evidence="3">
    <location>
        <begin position="391"/>
        <end position="402"/>
    </location>
</feature>
<dbReference type="AlphaFoldDB" id="A3QBL2"/>
<dbReference type="InterPro" id="IPR005053">
    <property type="entry name" value="MobA_MobL"/>
</dbReference>
<comment type="similarity">
    <text evidence="1">Belongs to the MobA/MobL family.</text>
</comment>
<evidence type="ECO:0000259" key="4">
    <source>
        <dbReference type="Pfam" id="PF03389"/>
    </source>
</evidence>
<protein>
    <submittedName>
        <fullName evidence="6">MobA/MobL protein</fullName>
    </submittedName>
</protein>
<feature type="region of interest" description="Disordered" evidence="3">
    <location>
        <begin position="160"/>
        <end position="179"/>
    </location>
</feature>
<feature type="compositionally biased region" description="Basic and acidic residues" evidence="3">
    <location>
        <begin position="244"/>
        <end position="266"/>
    </location>
</feature>
<dbReference type="HOGENOM" id="CLU_637593_0_0_6"/>
<feature type="domain" description="MobA/MobL protein" evidence="4">
    <location>
        <begin position="12"/>
        <end position="173"/>
    </location>
</feature>
<dbReference type="OrthoDB" id="1826980at2"/>
<dbReference type="eggNOG" id="COG0507">
    <property type="taxonomic scope" value="Bacteria"/>
</dbReference>
<feature type="region of interest" description="Disordered" evidence="3">
    <location>
        <begin position="209"/>
        <end position="230"/>
    </location>
</feature>
<dbReference type="Pfam" id="PF18821">
    <property type="entry name" value="LPD7"/>
    <property type="match status" value="1"/>
</dbReference>
<dbReference type="RefSeq" id="WP_011864794.1">
    <property type="nucleotide sequence ID" value="NC_009092.1"/>
</dbReference>
<keyword evidence="2" id="KW-0184">Conjugation</keyword>
<evidence type="ECO:0000256" key="2">
    <source>
        <dbReference type="ARBA" id="ARBA00022971"/>
    </source>
</evidence>
<accession>A3QBL2</accession>
<name>A3QBL2_SHELP</name>
<feature type="region of interest" description="Disordered" evidence="3">
    <location>
        <begin position="376"/>
        <end position="430"/>
    </location>
</feature>
<dbReference type="InterPro" id="IPR040677">
    <property type="entry name" value="LPD7"/>
</dbReference>
<feature type="domain" description="Large polyvalent protein-associated" evidence="5">
    <location>
        <begin position="285"/>
        <end position="375"/>
    </location>
</feature>
<evidence type="ECO:0000259" key="5">
    <source>
        <dbReference type="Pfam" id="PF18821"/>
    </source>
</evidence>
<dbReference type="Pfam" id="PF03389">
    <property type="entry name" value="MobA_MobL"/>
    <property type="match status" value="1"/>
</dbReference>
<proteinExistence type="inferred from homology"/>
<feature type="compositionally biased region" description="Low complexity" evidence="3">
    <location>
        <begin position="415"/>
        <end position="430"/>
    </location>
</feature>
<dbReference type="KEGG" id="slo:Shew_0989"/>